<evidence type="ECO:0000259" key="3">
    <source>
        <dbReference type="Pfam" id="PF21788"/>
    </source>
</evidence>
<accession>A0A6G0YNV8</accession>
<dbReference type="AlphaFoldDB" id="A0A6G0YNV8"/>
<dbReference type="InterPro" id="IPR029526">
    <property type="entry name" value="PGBD"/>
</dbReference>
<protein>
    <submittedName>
        <fullName evidence="5">PiggyBac transposable element-derived protein 2-like</fullName>
    </submittedName>
</protein>
<feature type="domain" description="PiggyBac transposable element-derived protein" evidence="1">
    <location>
        <begin position="669"/>
        <end position="769"/>
    </location>
</feature>
<dbReference type="InterPro" id="IPR048366">
    <property type="entry name" value="TNP-like_GBD"/>
</dbReference>
<feature type="domain" description="PiggyBac transposable element-derived protein" evidence="1">
    <location>
        <begin position="568"/>
        <end position="660"/>
    </location>
</feature>
<dbReference type="Pfam" id="PF21788">
    <property type="entry name" value="TNP-like_GBD"/>
    <property type="match status" value="1"/>
</dbReference>
<reference evidence="5 6" key="1">
    <citation type="submission" date="2019-08" db="EMBL/GenBank/DDBJ databases">
        <title>Whole genome of Aphis craccivora.</title>
        <authorList>
            <person name="Voronova N.V."/>
            <person name="Shulinski R.S."/>
            <person name="Bandarenka Y.V."/>
            <person name="Zhorov D.G."/>
            <person name="Warner D."/>
        </authorList>
    </citation>
    <scope>NUCLEOTIDE SEQUENCE [LARGE SCALE GENOMIC DNA]</scope>
    <source>
        <strain evidence="5">180601</strain>
        <tissue evidence="5">Whole Body</tissue>
    </source>
</reference>
<dbReference type="Pfam" id="PF21787">
    <property type="entry name" value="TNP-like_RNaseH_N"/>
    <property type="match status" value="1"/>
</dbReference>
<dbReference type="Proteomes" id="UP000478052">
    <property type="component" value="Unassembled WGS sequence"/>
</dbReference>
<feature type="domain" description="Transposable element P transposase-like GTP-binding insertion" evidence="3">
    <location>
        <begin position="871"/>
        <end position="967"/>
    </location>
</feature>
<evidence type="ECO:0000313" key="5">
    <source>
        <dbReference type="EMBL" id="KAF0759297.1"/>
    </source>
</evidence>
<feature type="domain" description="Transposable element P transposase-like RNase H" evidence="2">
    <location>
        <begin position="79"/>
        <end position="203"/>
    </location>
</feature>
<feature type="domain" description="Transposable element P transposase-like RNase H C-terminal" evidence="4">
    <location>
        <begin position="258"/>
        <end position="292"/>
    </location>
</feature>
<dbReference type="EMBL" id="VUJU01003042">
    <property type="protein sequence ID" value="KAF0759297.1"/>
    <property type="molecule type" value="Genomic_DNA"/>
</dbReference>
<dbReference type="Pfam" id="PF21789">
    <property type="entry name" value="TNP-like_RNaseH_C"/>
    <property type="match status" value="2"/>
</dbReference>
<dbReference type="InterPro" id="IPR048367">
    <property type="entry name" value="TNP-like_RNaseH_C"/>
</dbReference>
<gene>
    <name evidence="5" type="ORF">FWK35_00014154</name>
</gene>
<dbReference type="PANTHER" id="PTHR47272">
    <property type="entry name" value="DDE_TNP_1_7 DOMAIN-CONTAINING PROTEIN"/>
    <property type="match status" value="1"/>
</dbReference>
<name>A0A6G0YNV8_APHCR</name>
<comment type="caution">
    <text evidence="5">The sequence shown here is derived from an EMBL/GenBank/DDBJ whole genome shotgun (WGS) entry which is preliminary data.</text>
</comment>
<organism evidence="5 6">
    <name type="scientific">Aphis craccivora</name>
    <name type="common">Cowpea aphid</name>
    <dbReference type="NCBI Taxonomy" id="307492"/>
    <lineage>
        <taxon>Eukaryota</taxon>
        <taxon>Metazoa</taxon>
        <taxon>Ecdysozoa</taxon>
        <taxon>Arthropoda</taxon>
        <taxon>Hexapoda</taxon>
        <taxon>Insecta</taxon>
        <taxon>Pterygota</taxon>
        <taxon>Neoptera</taxon>
        <taxon>Paraneoptera</taxon>
        <taxon>Hemiptera</taxon>
        <taxon>Sternorrhyncha</taxon>
        <taxon>Aphidomorpha</taxon>
        <taxon>Aphidoidea</taxon>
        <taxon>Aphididae</taxon>
        <taxon>Aphidini</taxon>
        <taxon>Aphis</taxon>
        <taxon>Aphis</taxon>
    </lineage>
</organism>
<evidence type="ECO:0000259" key="1">
    <source>
        <dbReference type="Pfam" id="PF13843"/>
    </source>
</evidence>
<evidence type="ECO:0000259" key="4">
    <source>
        <dbReference type="Pfam" id="PF21789"/>
    </source>
</evidence>
<dbReference type="OrthoDB" id="6491412at2759"/>
<keyword evidence="6" id="KW-1185">Reference proteome</keyword>
<proteinExistence type="predicted"/>
<feature type="domain" description="Transposable element P transposase-like RNase H C-terminal" evidence="4">
    <location>
        <begin position="1041"/>
        <end position="1073"/>
    </location>
</feature>
<evidence type="ECO:0000313" key="6">
    <source>
        <dbReference type="Proteomes" id="UP000478052"/>
    </source>
</evidence>
<evidence type="ECO:0000259" key="2">
    <source>
        <dbReference type="Pfam" id="PF21787"/>
    </source>
</evidence>
<sequence>MWFPKDETRRSIWVESLNIKEVVKDWQRICSSHFFQISLHLERSERQNNYIDNSDNDVQFITHIDSSNESPPSTIVDGKPGFTLEALEAIKQKVAAGHVYCNLTVDEISVKRHIEIDTHQNVYGHVNMSTNVVYDCDEIPVAKNALVFLDVGLNVYWKIPVGYFLIDGLTGIERENLLAKAIDLITETGVNLHSVTFDGASNEDSNFEECEATAQFCSMVIDSKRKTGFSGMVMGLHSELELFQILQLKSHITFFITYKLSQDHLVTFFSAVRSRGGYNDNPTCRQFQVAYKRLLVHNTIVGSIHGNCSILNNTKTLPVNGMLPKDTSKKEEINSVESHDHDYFASVTRLSSYIENISINIAGFVTMKLEKKIVCDVCKNCLTSTSQESKLAQIKYRGRLKKPSKCLQTVCIESEKIFKQYSTNQGEFRVHVSVSESEDDLEDGDVDEICVDDNFNCLDIDDNDFIDINWPCVDNDIMVPVLEVNQQIQNIPIVINVPPASSFENLQSISNLQPVHSSPAIQVTKNTRQSSTQNNKTISSSSSINPALKVIWKKTHLLLPQIVLKDPSKPFNITETDLKRYLGIFIMTYISQVPNIRQYWSSNLGNSVIKSTMTVNCFEKICQFLHFADNNNHIPPNKAEPDRLYRIRPILETLRKRYQSIPIEESLSGCKLLVLAGISGFAYDIEIYSGQENNVENRLDNEPDLRPSSNIVVRLSRIIPSNCNHKVYFDNYYTSLPLMIYLKSRSIFSLGTVRRNRLQNVPFLSDKELLKIVCKDNRLVTLLSTYVGEQPKNEVKRFSKTQKKSVKIECPNFILLKLNGIKKERHAMLIYDEIMLRECIDVDSKTLTYTGIEDFETSGLKANYGLISPEKPYNRWSHFIDVYEKDIDRDSAAPTKICPKITKRHLMIDNFSKMSVRLATQVLSDSMAKGIIVYRDHEGIVSLKDSHETQQFVDIFNKIFDALNRKYPAEGIRINSHDFDVLNEIYKWINLWESNVKNKLIPEEQYLTKNTTEGFRVILRSTIELSTYLFKKCGFKYFLSSKMNQDRLEVRQFFGMTRQATGPNDHPTTPTFLQKSEKILKLQNKLDSLLTTGKLEDVFENDIHNYCTPYKSQVSDCVIYYICGFVCKHILKHTKCVVCINAIKDGVKIAIVPEALHCSSIDNYLVSSPVYLSLWFMFIGPVLRTRVKDSQNLMKFSSNDTDLTAVAK</sequence>
<dbReference type="Pfam" id="PF13843">
    <property type="entry name" value="DDE_Tnp_1_7"/>
    <property type="match status" value="2"/>
</dbReference>
<dbReference type="InterPro" id="IPR048365">
    <property type="entry name" value="TNP-like_RNaseH_N"/>
</dbReference>